<reference evidence="2" key="1">
    <citation type="submission" date="2025-05" db="UniProtKB">
        <authorList>
            <consortium name="EnsemblMetazoa"/>
        </authorList>
    </citation>
    <scope>IDENTIFICATION</scope>
</reference>
<organism evidence="2 3">
    <name type="scientific">Diabrotica virgifera virgifera</name>
    <name type="common">western corn rootworm</name>
    <dbReference type="NCBI Taxonomy" id="50390"/>
    <lineage>
        <taxon>Eukaryota</taxon>
        <taxon>Metazoa</taxon>
        <taxon>Ecdysozoa</taxon>
        <taxon>Arthropoda</taxon>
        <taxon>Hexapoda</taxon>
        <taxon>Insecta</taxon>
        <taxon>Pterygota</taxon>
        <taxon>Neoptera</taxon>
        <taxon>Endopterygota</taxon>
        <taxon>Coleoptera</taxon>
        <taxon>Polyphaga</taxon>
        <taxon>Cucujiformia</taxon>
        <taxon>Chrysomeloidea</taxon>
        <taxon>Chrysomelidae</taxon>
        <taxon>Galerucinae</taxon>
        <taxon>Diabroticina</taxon>
        <taxon>Diabroticites</taxon>
        <taxon>Diabrotica</taxon>
    </lineage>
</organism>
<keyword evidence="3" id="KW-1185">Reference proteome</keyword>
<proteinExistence type="predicted"/>
<dbReference type="Proteomes" id="UP001652700">
    <property type="component" value="Unplaced"/>
</dbReference>
<dbReference type="EnsemblMetazoa" id="XM_050646260.1">
    <property type="protein sequence ID" value="XP_050502217.1"/>
    <property type="gene ID" value="LOC126881774"/>
</dbReference>
<feature type="signal peptide" evidence="1">
    <location>
        <begin position="1"/>
        <end position="19"/>
    </location>
</feature>
<evidence type="ECO:0000256" key="1">
    <source>
        <dbReference type="SAM" id="SignalP"/>
    </source>
</evidence>
<accession>A0ABM5JWA6</accession>
<sequence>MKGLYLWLFVNLLITYISAKEQELQKQDVHTKILKSVKNTEHLKIVPKTKSLGKTAHIPAIKQHVQKQQAPTVSKSMNNLEKFFPNFMGLGKINYISAAEEKLQKQQAALKSMNNMEQFLPNTRDFGKTIFSFSPGCWSSQFGSCEYLECEKCCSGDKGVCKGYYFFGIYQFSYCDCFFY</sequence>
<dbReference type="RefSeq" id="XP_050502217.1">
    <property type="nucleotide sequence ID" value="XM_050646260.1"/>
</dbReference>
<protein>
    <submittedName>
        <fullName evidence="2">Uncharacterized protein</fullName>
    </submittedName>
</protein>
<evidence type="ECO:0000313" key="3">
    <source>
        <dbReference type="Proteomes" id="UP001652700"/>
    </source>
</evidence>
<keyword evidence="1" id="KW-0732">Signal</keyword>
<evidence type="ECO:0000313" key="2">
    <source>
        <dbReference type="EnsemblMetazoa" id="XP_050502217.1"/>
    </source>
</evidence>
<feature type="chain" id="PRO_5045156793" evidence="1">
    <location>
        <begin position="20"/>
        <end position="180"/>
    </location>
</feature>
<name>A0ABM5JWA6_DIAVI</name>
<dbReference type="GeneID" id="126881774"/>